<protein>
    <submittedName>
        <fullName evidence="3">Alpha/beta fold hydrolase</fullName>
    </submittedName>
</protein>
<dbReference type="GO" id="GO:0016787">
    <property type="term" value="F:hydrolase activity"/>
    <property type="evidence" value="ECO:0007669"/>
    <property type="project" value="UniProtKB-KW"/>
</dbReference>
<dbReference type="PANTHER" id="PTHR43798">
    <property type="entry name" value="MONOACYLGLYCEROL LIPASE"/>
    <property type="match status" value="1"/>
</dbReference>
<feature type="region of interest" description="Disordered" evidence="1">
    <location>
        <begin position="1"/>
        <end position="24"/>
    </location>
</feature>
<dbReference type="InterPro" id="IPR000073">
    <property type="entry name" value="AB_hydrolase_1"/>
</dbReference>
<dbReference type="Proteomes" id="UP001596067">
    <property type="component" value="Unassembled WGS sequence"/>
</dbReference>
<dbReference type="PANTHER" id="PTHR43798:SF33">
    <property type="entry name" value="HYDROLASE, PUTATIVE (AFU_ORTHOLOGUE AFUA_2G14860)-RELATED"/>
    <property type="match status" value="1"/>
</dbReference>
<comment type="caution">
    <text evidence="3">The sequence shown here is derived from an EMBL/GenBank/DDBJ whole genome shotgun (WGS) entry which is preliminary data.</text>
</comment>
<name>A0ABW1F0Z7_9ACTN</name>
<dbReference type="EMBL" id="JBHSOD010000028">
    <property type="protein sequence ID" value="MFC5887533.1"/>
    <property type="molecule type" value="Genomic_DNA"/>
</dbReference>
<evidence type="ECO:0000256" key="1">
    <source>
        <dbReference type="SAM" id="MobiDB-lite"/>
    </source>
</evidence>
<dbReference type="PRINTS" id="PR00111">
    <property type="entry name" value="ABHYDROLASE"/>
</dbReference>
<keyword evidence="3" id="KW-0378">Hydrolase</keyword>
<dbReference type="InterPro" id="IPR050266">
    <property type="entry name" value="AB_hydrolase_sf"/>
</dbReference>
<dbReference type="RefSeq" id="WP_313766738.1">
    <property type="nucleotide sequence ID" value="NZ_BAAAVH010000014.1"/>
</dbReference>
<sequence length="311" mass="32381">MSARSTGSAHASSASPGSPTAQDPPELAAFLAAYDEALSRWPVPAEAITVRTPHGTTRVNACGPRDGRPLVLLHGGGATSTGWTANAEALAAAGHRVLAVDLIGDPGRSVLDAPLGGVEGLMSWLDAVLDGLGVAEADLCGHSYGGWIALEFALHAPPRVRRLVLLDPTQCFAGFRPGYLLRVLPLFLPPRTAGKARSYLTWEARGTGSGTAAEAAWRELYALGFAGFPAARPVTGPRPAPERLRALTAPTLVLLAARSRTHDARRVADLAQKALPGATVDVLPDASHHTLPAAHPAELNRRLTEFLAAGA</sequence>
<dbReference type="InterPro" id="IPR029058">
    <property type="entry name" value="AB_hydrolase_fold"/>
</dbReference>
<dbReference type="Pfam" id="PF12697">
    <property type="entry name" value="Abhydrolase_6"/>
    <property type="match status" value="1"/>
</dbReference>
<evidence type="ECO:0000313" key="4">
    <source>
        <dbReference type="Proteomes" id="UP001596067"/>
    </source>
</evidence>
<keyword evidence="4" id="KW-1185">Reference proteome</keyword>
<reference evidence="4" key="1">
    <citation type="journal article" date="2019" name="Int. J. Syst. Evol. Microbiol.">
        <title>The Global Catalogue of Microorganisms (GCM) 10K type strain sequencing project: providing services to taxonomists for standard genome sequencing and annotation.</title>
        <authorList>
            <consortium name="The Broad Institute Genomics Platform"/>
            <consortium name="The Broad Institute Genome Sequencing Center for Infectious Disease"/>
            <person name="Wu L."/>
            <person name="Ma J."/>
        </authorList>
    </citation>
    <scope>NUCLEOTIDE SEQUENCE [LARGE SCALE GENOMIC DNA]</scope>
    <source>
        <strain evidence="4">CGMCC 4.1469</strain>
    </source>
</reference>
<evidence type="ECO:0000313" key="3">
    <source>
        <dbReference type="EMBL" id="MFC5887533.1"/>
    </source>
</evidence>
<dbReference type="SUPFAM" id="SSF53474">
    <property type="entry name" value="alpha/beta-Hydrolases"/>
    <property type="match status" value="1"/>
</dbReference>
<feature type="domain" description="AB hydrolase-1" evidence="2">
    <location>
        <begin position="70"/>
        <end position="301"/>
    </location>
</feature>
<proteinExistence type="predicted"/>
<feature type="compositionally biased region" description="Low complexity" evidence="1">
    <location>
        <begin position="1"/>
        <end position="21"/>
    </location>
</feature>
<gene>
    <name evidence="3" type="ORF">ACFP0N_21420</name>
</gene>
<evidence type="ECO:0000259" key="2">
    <source>
        <dbReference type="Pfam" id="PF12697"/>
    </source>
</evidence>
<dbReference type="Gene3D" id="3.40.50.1820">
    <property type="entry name" value="alpha/beta hydrolase"/>
    <property type="match status" value="1"/>
</dbReference>
<organism evidence="3 4">
    <name type="scientific">Kitasatospora aburaviensis</name>
    <dbReference type="NCBI Taxonomy" id="67265"/>
    <lineage>
        <taxon>Bacteria</taxon>
        <taxon>Bacillati</taxon>
        <taxon>Actinomycetota</taxon>
        <taxon>Actinomycetes</taxon>
        <taxon>Kitasatosporales</taxon>
        <taxon>Streptomycetaceae</taxon>
        <taxon>Kitasatospora</taxon>
    </lineage>
</organism>
<accession>A0ABW1F0Z7</accession>